<name>A0A1B0Z311_9PROT</name>
<feature type="chain" id="PRO_5008517720" description="Lipoprotein" evidence="1">
    <location>
        <begin position="23"/>
        <end position="127"/>
    </location>
</feature>
<evidence type="ECO:0000313" key="2">
    <source>
        <dbReference type="EMBL" id="ANO58275.1"/>
    </source>
</evidence>
<dbReference type="EMBL" id="KT997804">
    <property type="protein sequence ID" value="ANO58275.1"/>
    <property type="molecule type" value="Genomic_DNA"/>
</dbReference>
<feature type="signal peptide" evidence="1">
    <location>
        <begin position="1"/>
        <end position="22"/>
    </location>
</feature>
<evidence type="ECO:0008006" key="3">
    <source>
        <dbReference type="Google" id="ProtNLM"/>
    </source>
</evidence>
<sequence length="127" mass="14100">MKLLVVVAALAAFFIASTPALANSCEPSASNISTTTRYLVLTQRADWVDLNPTEIDTFKRSQNIEHIPVSLVRVFRSEFQPTYAVVTAVTNEHSLCIKVLNGKAAIIYTPKQFEELMEKPWEELGSG</sequence>
<organism evidence="2">
    <name type="scientific">uncultured Alphaproteobacteria bacterium</name>
    <dbReference type="NCBI Taxonomy" id="91750"/>
    <lineage>
        <taxon>Bacteria</taxon>
        <taxon>Pseudomonadati</taxon>
        <taxon>Pseudomonadota</taxon>
        <taxon>Alphaproteobacteria</taxon>
        <taxon>environmental samples</taxon>
    </lineage>
</organism>
<dbReference type="AlphaFoldDB" id="A0A1B0Z311"/>
<protein>
    <recommendedName>
        <fullName evidence="3">Lipoprotein</fullName>
    </recommendedName>
</protein>
<evidence type="ECO:0000256" key="1">
    <source>
        <dbReference type="SAM" id="SignalP"/>
    </source>
</evidence>
<accession>A0A1B0Z311</accession>
<proteinExistence type="predicted"/>
<reference evidence="2" key="1">
    <citation type="submission" date="2015-11" db="EMBL/GenBank/DDBJ databases">
        <title>Genomes of Abundant and Widespread Viruses from the Deep Ocean.</title>
        <authorList>
            <person name="Mizuno C.M."/>
            <person name="Ghai R."/>
            <person name="Saghai A."/>
            <person name="Lopez-Garcia P."/>
            <person name="Rodriguez-Valera F."/>
        </authorList>
    </citation>
    <scope>NUCLEOTIDE SEQUENCE</scope>
</reference>
<keyword evidence="1" id="KW-0732">Signal</keyword>